<keyword evidence="5" id="KW-0808">Transferase</keyword>
<protein>
    <recommendedName>
        <fullName evidence="12">Circadian input-output histidine kinase CikA</fullName>
        <ecNumber evidence="3">2.7.13.3</ecNumber>
    </recommendedName>
    <alternativeName>
        <fullName evidence="11">Sensory/regulatory protein RpfC</fullName>
    </alternativeName>
</protein>
<dbReference type="HOGENOM" id="CLU_000445_114_15_3"/>
<feature type="domain" description="Response regulatory" evidence="16">
    <location>
        <begin position="446"/>
        <end position="562"/>
    </location>
</feature>
<dbReference type="CDD" id="cd17546">
    <property type="entry name" value="REC_hyHK_CKI1_RcsC-like"/>
    <property type="match status" value="1"/>
</dbReference>
<accession>K9WKY3</accession>
<dbReference type="SMART" id="SM00388">
    <property type="entry name" value="HisKA"/>
    <property type="match status" value="1"/>
</dbReference>
<dbReference type="InterPro" id="IPR005467">
    <property type="entry name" value="His_kinase_dom"/>
</dbReference>
<dbReference type="FunFam" id="1.10.287.130:FF:000002">
    <property type="entry name" value="Two-component osmosensing histidine kinase"/>
    <property type="match status" value="1"/>
</dbReference>
<keyword evidence="8" id="KW-0067">ATP-binding</keyword>
<evidence type="ECO:0000256" key="2">
    <source>
        <dbReference type="ARBA" id="ARBA00006402"/>
    </source>
</evidence>
<dbReference type="FunFam" id="3.30.565.10:FF:000010">
    <property type="entry name" value="Sensor histidine kinase RcsC"/>
    <property type="match status" value="1"/>
</dbReference>
<evidence type="ECO:0000256" key="7">
    <source>
        <dbReference type="ARBA" id="ARBA00022777"/>
    </source>
</evidence>
<dbReference type="Proteomes" id="UP000010471">
    <property type="component" value="Chromosome"/>
</dbReference>
<dbReference type="Gene3D" id="3.40.50.2300">
    <property type="match status" value="2"/>
</dbReference>
<dbReference type="SMART" id="SM00387">
    <property type="entry name" value="HATPase_c"/>
    <property type="match status" value="1"/>
</dbReference>
<dbReference type="eggNOG" id="COG3437">
    <property type="taxonomic scope" value="Bacteria"/>
</dbReference>
<keyword evidence="7 17" id="KW-0418">Kinase</keyword>
<reference evidence="17 18" key="1">
    <citation type="submission" date="2012-06" db="EMBL/GenBank/DDBJ databases">
        <title>Finished chromosome of genome of Microcoleus sp. PCC 7113.</title>
        <authorList>
            <consortium name="US DOE Joint Genome Institute"/>
            <person name="Gugger M."/>
            <person name="Coursin T."/>
            <person name="Rippka R."/>
            <person name="Tandeau De Marsac N."/>
            <person name="Huntemann M."/>
            <person name="Wei C.-L."/>
            <person name="Han J."/>
            <person name="Detter J.C."/>
            <person name="Han C."/>
            <person name="Tapia R."/>
            <person name="Chen A."/>
            <person name="Kyrpides N."/>
            <person name="Mavromatis K."/>
            <person name="Markowitz V."/>
            <person name="Szeto E."/>
            <person name="Ivanova N."/>
            <person name="Pagani I."/>
            <person name="Pati A."/>
            <person name="Goodwin L."/>
            <person name="Nordberg H.P."/>
            <person name="Cantor M.N."/>
            <person name="Hua S.X."/>
            <person name="Woyke T."/>
            <person name="Kerfeld C.A."/>
        </authorList>
    </citation>
    <scope>NUCLEOTIDE SEQUENCE [LARGE SCALE GENOMIC DNA]</scope>
    <source>
        <strain evidence="17 18">PCC 7113</strain>
    </source>
</reference>
<dbReference type="eggNOG" id="COG0642">
    <property type="taxonomic scope" value="Bacteria"/>
</dbReference>
<dbReference type="EC" id="2.7.13.3" evidence="3"/>
<evidence type="ECO:0000256" key="14">
    <source>
        <dbReference type="SAM" id="Coils"/>
    </source>
</evidence>
<dbReference type="GO" id="GO:0000155">
    <property type="term" value="F:phosphorelay sensor kinase activity"/>
    <property type="evidence" value="ECO:0007669"/>
    <property type="project" value="InterPro"/>
</dbReference>
<organism evidence="17 18">
    <name type="scientific">Allocoleopsis franciscana PCC 7113</name>
    <dbReference type="NCBI Taxonomy" id="1173027"/>
    <lineage>
        <taxon>Bacteria</taxon>
        <taxon>Bacillati</taxon>
        <taxon>Cyanobacteriota</taxon>
        <taxon>Cyanophyceae</taxon>
        <taxon>Coleofasciculales</taxon>
        <taxon>Coleofasciculaceae</taxon>
        <taxon>Allocoleopsis</taxon>
        <taxon>Allocoleopsis franciscana</taxon>
    </lineage>
</organism>
<dbReference type="PANTHER" id="PTHR43047">
    <property type="entry name" value="TWO-COMPONENT HISTIDINE PROTEIN KINASE"/>
    <property type="match status" value="1"/>
</dbReference>
<dbReference type="SUPFAM" id="SSF52172">
    <property type="entry name" value="CheY-like"/>
    <property type="match status" value="2"/>
</dbReference>
<dbReference type="KEGG" id="mic:Mic7113_4771"/>
<dbReference type="InterPro" id="IPR003594">
    <property type="entry name" value="HATPase_dom"/>
</dbReference>
<dbReference type="STRING" id="1173027.Mic7113_4771"/>
<dbReference type="GO" id="GO:0005886">
    <property type="term" value="C:plasma membrane"/>
    <property type="evidence" value="ECO:0007669"/>
    <property type="project" value="TreeGrafter"/>
</dbReference>
<dbReference type="PATRIC" id="fig|1173027.3.peg.5296"/>
<dbReference type="CDD" id="cd00082">
    <property type="entry name" value="HisKA"/>
    <property type="match status" value="1"/>
</dbReference>
<evidence type="ECO:0000256" key="1">
    <source>
        <dbReference type="ARBA" id="ARBA00000085"/>
    </source>
</evidence>
<dbReference type="Pfam" id="PF00512">
    <property type="entry name" value="HisKA"/>
    <property type="match status" value="1"/>
</dbReference>
<evidence type="ECO:0000256" key="9">
    <source>
        <dbReference type="ARBA" id="ARBA00023012"/>
    </source>
</evidence>
<dbReference type="InterPro" id="IPR003661">
    <property type="entry name" value="HisK_dim/P_dom"/>
</dbReference>
<dbReference type="AlphaFoldDB" id="K9WKY3"/>
<evidence type="ECO:0000256" key="6">
    <source>
        <dbReference type="ARBA" id="ARBA00022741"/>
    </source>
</evidence>
<sequence>MSKGTIICVDDERVVLISLRDQLTHHLGNEYEIELAESGDEALEIFAELQEEEIEIPLIISDQIMPGMKGDELLSNIRIQYPKTLKILLTGQASAEALGNAVNSANLYRYIAKPWDETDLCLTVTEAIRSYFQDKQLAEQYRALQRANDELEELNASLEQKIAERTLEFQQAKEAAEHANRAKSEFLSKMSHELRTPLNAILGFTQVITRDKALNPVHQEHLAVIKRSGEHLLSLINDVLEMSKIEAGRITLNENTFDLLRLLSSLEEMLQLKAKSKGLQLIFHYAPDLPQYVQSDESKLRQVLINLIGNAIKFTSSGGVALRVGRRQKLEVKIQNRESLPKSFFLYFEVEDTGPGIAADDLDSLFDPFVQTKTGKISQEGTGLGLPISKQFVQLMGGTITVSSTLGAGTTFKFDVKVRPAEAASIQTGESRQRAIALAPNQPTYRLLAVDDRWESRKLLVHLLSPLGFQVREAENGQEAVALWESWQPHLILMDMQMPVMDGYEATQQIKAHLKGQATTIIALTASAFEADRTMILSAGCDDFLRKPFREEVLLEKIATYLGVRYLYEDSSQPTSQKPEEKVEVLTPEALVVMPTQWQQALYWAAKACNDDELLTLIEQIPARHAALKSALADLVNNFSLDVIIDLTQISIS</sequence>
<evidence type="ECO:0000256" key="4">
    <source>
        <dbReference type="ARBA" id="ARBA00022553"/>
    </source>
</evidence>
<comment type="similarity">
    <text evidence="2">In the N-terminal section; belongs to the phytochrome family.</text>
</comment>
<keyword evidence="9" id="KW-0902">Two-component regulatory system</keyword>
<evidence type="ECO:0000256" key="5">
    <source>
        <dbReference type="ARBA" id="ARBA00022679"/>
    </source>
</evidence>
<feature type="domain" description="Response regulatory" evidence="16">
    <location>
        <begin position="5"/>
        <end position="128"/>
    </location>
</feature>
<dbReference type="OrthoDB" id="502671at2"/>
<keyword evidence="6" id="KW-0547">Nucleotide-binding</keyword>
<dbReference type="SUPFAM" id="SSF55874">
    <property type="entry name" value="ATPase domain of HSP90 chaperone/DNA topoisomerase II/histidine kinase"/>
    <property type="match status" value="1"/>
</dbReference>
<dbReference type="CDD" id="cd16922">
    <property type="entry name" value="HATPase_EvgS-ArcB-TorS-like"/>
    <property type="match status" value="1"/>
</dbReference>
<feature type="modified residue" description="4-aspartylphosphate" evidence="13">
    <location>
        <position position="62"/>
    </location>
</feature>
<dbReference type="PROSITE" id="PS50109">
    <property type="entry name" value="HIS_KIN"/>
    <property type="match status" value="1"/>
</dbReference>
<dbReference type="EMBL" id="CP003630">
    <property type="protein sequence ID" value="AFZ20444.1"/>
    <property type="molecule type" value="Genomic_DNA"/>
</dbReference>
<dbReference type="InterPro" id="IPR036097">
    <property type="entry name" value="HisK_dim/P_sf"/>
</dbReference>
<keyword evidence="14" id="KW-0175">Coiled coil</keyword>
<dbReference type="InterPro" id="IPR036890">
    <property type="entry name" value="HATPase_C_sf"/>
</dbReference>
<dbReference type="InterPro" id="IPR001789">
    <property type="entry name" value="Sig_transdc_resp-reg_receiver"/>
</dbReference>
<evidence type="ECO:0000256" key="12">
    <source>
        <dbReference type="ARBA" id="ARBA00074306"/>
    </source>
</evidence>
<dbReference type="PANTHER" id="PTHR43047:SF72">
    <property type="entry name" value="OSMOSENSING HISTIDINE PROTEIN KINASE SLN1"/>
    <property type="match status" value="1"/>
</dbReference>
<dbReference type="PROSITE" id="PS50110">
    <property type="entry name" value="RESPONSE_REGULATORY"/>
    <property type="match status" value="2"/>
</dbReference>
<evidence type="ECO:0000259" key="16">
    <source>
        <dbReference type="PROSITE" id="PS50110"/>
    </source>
</evidence>
<dbReference type="GO" id="GO:0009927">
    <property type="term" value="F:histidine phosphotransfer kinase activity"/>
    <property type="evidence" value="ECO:0007669"/>
    <property type="project" value="TreeGrafter"/>
</dbReference>
<dbReference type="eggNOG" id="COG0745">
    <property type="taxonomic scope" value="Bacteria"/>
</dbReference>
<dbReference type="SMART" id="SM00448">
    <property type="entry name" value="REC"/>
    <property type="match status" value="2"/>
</dbReference>
<dbReference type="Gene3D" id="1.10.287.130">
    <property type="match status" value="1"/>
</dbReference>
<dbReference type="Gene3D" id="3.30.565.10">
    <property type="entry name" value="Histidine kinase-like ATPase, C-terminal domain"/>
    <property type="match status" value="1"/>
</dbReference>
<keyword evidence="18" id="KW-1185">Reference proteome</keyword>
<dbReference type="GO" id="GO:0005524">
    <property type="term" value="F:ATP binding"/>
    <property type="evidence" value="ECO:0007669"/>
    <property type="project" value="UniProtKB-KW"/>
</dbReference>
<feature type="domain" description="Histidine kinase" evidence="15">
    <location>
        <begin position="189"/>
        <end position="420"/>
    </location>
</feature>
<evidence type="ECO:0000256" key="10">
    <source>
        <dbReference type="ARBA" id="ARBA00064003"/>
    </source>
</evidence>
<dbReference type="Pfam" id="PF00072">
    <property type="entry name" value="Response_reg"/>
    <property type="match status" value="2"/>
</dbReference>
<evidence type="ECO:0000313" key="18">
    <source>
        <dbReference type="Proteomes" id="UP000010471"/>
    </source>
</evidence>
<dbReference type="RefSeq" id="WP_015184579.1">
    <property type="nucleotide sequence ID" value="NC_019738.1"/>
</dbReference>
<feature type="coiled-coil region" evidence="14">
    <location>
        <begin position="134"/>
        <end position="175"/>
    </location>
</feature>
<comment type="subunit">
    <text evidence="10">At low DSF concentrations, interacts with RpfF.</text>
</comment>
<dbReference type="SUPFAM" id="SSF47384">
    <property type="entry name" value="Homodimeric domain of signal transducing histidine kinase"/>
    <property type="match status" value="1"/>
</dbReference>
<comment type="catalytic activity">
    <reaction evidence="1">
        <text>ATP + protein L-histidine = ADP + protein N-phospho-L-histidine.</text>
        <dbReference type="EC" id="2.7.13.3"/>
    </reaction>
</comment>
<evidence type="ECO:0000256" key="11">
    <source>
        <dbReference type="ARBA" id="ARBA00068150"/>
    </source>
</evidence>
<dbReference type="InterPro" id="IPR011006">
    <property type="entry name" value="CheY-like_superfamily"/>
</dbReference>
<proteinExistence type="inferred from homology"/>
<evidence type="ECO:0000256" key="3">
    <source>
        <dbReference type="ARBA" id="ARBA00012438"/>
    </source>
</evidence>
<evidence type="ECO:0000256" key="13">
    <source>
        <dbReference type="PROSITE-ProRule" id="PRU00169"/>
    </source>
</evidence>
<evidence type="ECO:0000259" key="15">
    <source>
        <dbReference type="PROSITE" id="PS50109"/>
    </source>
</evidence>
<evidence type="ECO:0000256" key="8">
    <source>
        <dbReference type="ARBA" id="ARBA00022840"/>
    </source>
</evidence>
<dbReference type="Pfam" id="PF02518">
    <property type="entry name" value="HATPase_c"/>
    <property type="match status" value="1"/>
</dbReference>
<dbReference type="PRINTS" id="PR00344">
    <property type="entry name" value="BCTRLSENSOR"/>
</dbReference>
<keyword evidence="4 13" id="KW-0597">Phosphoprotein</keyword>
<name>K9WKY3_9CYAN</name>
<evidence type="ECO:0000313" key="17">
    <source>
        <dbReference type="EMBL" id="AFZ20444.1"/>
    </source>
</evidence>
<dbReference type="InterPro" id="IPR004358">
    <property type="entry name" value="Sig_transdc_His_kin-like_C"/>
</dbReference>
<feature type="modified residue" description="4-aspartylphosphate" evidence="13">
    <location>
        <position position="495"/>
    </location>
</feature>
<gene>
    <name evidence="17" type="ORF">Mic7113_4771</name>
</gene>